<evidence type="ECO:0000313" key="3">
    <source>
        <dbReference type="EMBL" id="EET86365.1"/>
    </source>
</evidence>
<reference evidence="3 4" key="1">
    <citation type="submission" date="2009-06" db="EMBL/GenBank/DDBJ databases">
        <title>The draft genome of Clostridium carboxidivorans P7.</title>
        <authorList>
            <consortium name="US DOE Joint Genome Institute (JGI-PGF)"/>
            <person name="Lucas S."/>
            <person name="Copeland A."/>
            <person name="Lapidus A."/>
            <person name="Glavina del Rio T."/>
            <person name="Tice H."/>
            <person name="Bruce D."/>
            <person name="Goodwin L."/>
            <person name="Pitluck S."/>
            <person name="Larimer F."/>
            <person name="Land M.L."/>
            <person name="Hauser L."/>
            <person name="Hemme C.L."/>
        </authorList>
    </citation>
    <scope>NUCLEOTIDE SEQUENCE [LARGE SCALE GENOMIC DNA]</scope>
    <source>
        <strain evidence="3 4">P7</strain>
    </source>
</reference>
<protein>
    <submittedName>
        <fullName evidence="3">Uncharacterized protein</fullName>
    </submittedName>
</protein>
<evidence type="ECO:0000259" key="1">
    <source>
        <dbReference type="Pfam" id="PF20013"/>
    </source>
</evidence>
<proteinExistence type="predicted"/>
<dbReference type="InterPro" id="IPR045401">
    <property type="entry name" value="GAP1-M"/>
</dbReference>
<feature type="domain" description="GTPase-associated protein 1 middle" evidence="2">
    <location>
        <begin position="163"/>
        <end position="257"/>
    </location>
</feature>
<comment type="caution">
    <text evidence="3">The sequence shown here is derived from an EMBL/GenBank/DDBJ whole genome shotgun (WGS) entry which is preliminary data.</text>
</comment>
<accession>C6PWL2</accession>
<dbReference type="eggNOG" id="ENOG5033JNU">
    <property type="taxonomic scope" value="Bacteria"/>
</dbReference>
<gene>
    <name evidence="3" type="ORF">CcarbDRAFT_3179</name>
</gene>
<dbReference type="Proteomes" id="UP000004198">
    <property type="component" value="Unassembled WGS sequence"/>
</dbReference>
<dbReference type="Pfam" id="PF20014">
    <property type="entry name" value="GAP1-M"/>
    <property type="match status" value="1"/>
</dbReference>
<keyword evidence="4" id="KW-1185">Reference proteome</keyword>
<dbReference type="OrthoDB" id="167038at2"/>
<evidence type="ECO:0000313" key="4">
    <source>
        <dbReference type="Proteomes" id="UP000004198"/>
    </source>
</evidence>
<dbReference type="EMBL" id="ACVI01000056">
    <property type="protein sequence ID" value="EET86365.1"/>
    <property type="molecule type" value="Genomic_DNA"/>
</dbReference>
<name>C6PWL2_9CLOT</name>
<dbReference type="RefSeq" id="WP_007062064.1">
    <property type="nucleotide sequence ID" value="NZ_ACVI01000056.1"/>
</dbReference>
<dbReference type="Pfam" id="PF20013">
    <property type="entry name" value="GAP1-N2"/>
    <property type="match status" value="1"/>
</dbReference>
<organism evidence="3 4">
    <name type="scientific">Clostridium carboxidivorans P7</name>
    <dbReference type="NCBI Taxonomy" id="536227"/>
    <lineage>
        <taxon>Bacteria</taxon>
        <taxon>Bacillati</taxon>
        <taxon>Bacillota</taxon>
        <taxon>Clostridia</taxon>
        <taxon>Eubacteriales</taxon>
        <taxon>Clostridiaceae</taxon>
        <taxon>Clostridium</taxon>
    </lineage>
</organism>
<feature type="domain" description="GTPase-associated protein 1 N-terminal" evidence="1">
    <location>
        <begin position="2"/>
        <end position="134"/>
    </location>
</feature>
<dbReference type="InterPro" id="IPR045402">
    <property type="entry name" value="GAP1-N2"/>
</dbReference>
<dbReference type="STRING" id="536227.Ccar_08110"/>
<evidence type="ECO:0000259" key="2">
    <source>
        <dbReference type="Pfam" id="PF20014"/>
    </source>
</evidence>
<sequence>MKIQQLLYTSCKKGLSSGAGFQTYSMSKGITEEERKEIETYCVYIPPDNLPTQPTEEEIEKIFPLSFSYFILKSGKYCISQGKYIGRDYSGRYGNYICHVLIFDKPCDFYPIELYKSISFRDSLTLEEQNAPCVEYLPELDHIHLGNAIHFDSISKFFKENGIGKKSKNFRELMQSIIDFNNIGKKIVFFDSASSIPYLIGAVELSLPKKLSMQFTFTTYTYNPEDTNYLLCAVDGRGSKFNFNVGQNIYKCNVFNFLEDRNKNVKFNSNFSKLAEIGFTVSKEIFLPFIDFLTQFEYNKLDEDIDDCLCLYNMVKKGLAKSDVESVKKAVSFAINYKSIEAYKQLFFELQPNLEKISTEVDVELTEIITKFLLKMSKETGCIEHRKIAYEFFFNSIHYLIVDAEEISISTILNLYENIRGLNDEEFVKKSLEEGRIKALITYMEGAKPRHAKFYFEAVLCDVKIFNKNSVEGQLFKLFDSQREENKALTIFLYKCLGILRKYPDYVRDILNFFKDDYEYCTKIILTIYCKCIDKDNILKELLIDFIVEEGKEKENWKNRMYFYISKDTGGSDFLLSIYAFELSKRLSKEKFFVNYCNKVFNTLENYRKEKFKEALNLYLNYCKNDDMYSDDITLEEYEAILNYIIDNSLLKYMDKAFIKKVISMLENKINNDNEKIDDYTLKKLFNMKKHYKIKTSCSIIELLCIGKELEKYGFIQCVDLLKNVKCDYKEMGRDNYERYLKWFLPNICVYLKDDVDHGKVKKALYCTEYGEVYFEQCIKVIKEIVLGKNIKIY</sequence>
<dbReference type="AlphaFoldDB" id="C6PWL2"/>